<dbReference type="GO" id="GO:0052793">
    <property type="term" value="F:pectin acetylesterase activity"/>
    <property type="evidence" value="ECO:0000318"/>
    <property type="project" value="GO_Central"/>
</dbReference>
<accession>A0A022R7Z4</accession>
<dbReference type="ESTHER" id="erygu-a0a022r7z4">
    <property type="family name" value="Pectinacetylesterase-Notum"/>
</dbReference>
<evidence type="ECO:0000313" key="7">
    <source>
        <dbReference type="EMBL" id="EYU36472.1"/>
    </source>
</evidence>
<dbReference type="PANTHER" id="PTHR21562">
    <property type="entry name" value="NOTUM-RELATED"/>
    <property type="match status" value="1"/>
</dbReference>
<keyword evidence="5 6" id="KW-0961">Cell wall biogenesis/degradation</keyword>
<evidence type="ECO:0000256" key="2">
    <source>
        <dbReference type="ARBA" id="ARBA00004191"/>
    </source>
</evidence>
<organism evidence="7 8">
    <name type="scientific">Erythranthe guttata</name>
    <name type="common">Yellow monkey flower</name>
    <name type="synonym">Mimulus guttatus</name>
    <dbReference type="NCBI Taxonomy" id="4155"/>
    <lineage>
        <taxon>Eukaryota</taxon>
        <taxon>Viridiplantae</taxon>
        <taxon>Streptophyta</taxon>
        <taxon>Embryophyta</taxon>
        <taxon>Tracheophyta</taxon>
        <taxon>Spermatophyta</taxon>
        <taxon>Magnoliopsida</taxon>
        <taxon>eudicotyledons</taxon>
        <taxon>Gunneridae</taxon>
        <taxon>Pentapetalae</taxon>
        <taxon>asterids</taxon>
        <taxon>lamiids</taxon>
        <taxon>Lamiales</taxon>
        <taxon>Phrymaceae</taxon>
        <taxon>Erythranthe</taxon>
    </lineage>
</organism>
<evidence type="ECO:0000313" key="8">
    <source>
        <dbReference type="Proteomes" id="UP000030748"/>
    </source>
</evidence>
<dbReference type="Pfam" id="PF03283">
    <property type="entry name" value="PAE"/>
    <property type="match status" value="1"/>
</dbReference>
<keyword evidence="4 6" id="KW-0134">Cell wall</keyword>
<protein>
    <recommendedName>
        <fullName evidence="6">Pectin acetylesterase</fullName>
        <ecNumber evidence="6">3.1.1.-</ecNumber>
    </recommendedName>
</protein>
<sequence length="406" mass="44588">MAKNIPAMFDHRLKLIICLVISMSTNISAHLTADYNNISITILGSAVAKGAVCLDGSPPAYYYVKGFGDGVNNWVLDLEGGGWCASDDFCATRLKNNLGSSKYMNGTHEFGQIKSQNQTENPDFYNWNRVYVAYCDSSSFMGDNIQSETGINRRGARIFNAIMEDLLAKGMANAENAILAGGSAGALGALFHCDGFSELLPNAKRVKCISDSGVFVHAVHLPGADRRANLFAKVAAYQGIPVDSLPSSCTSRMNSSLCLFPENFIGDIKTPLFLIETAFDQYQLGSHYFSNGSAWKNCTEHLELCTPSQLQVMKDYGIAVRQTLQEISDTTSVGMFVHSCLRHGHTYESSGWDSSYVLANKTIAQAVGDWFYGRDFFQEIDYDNELPLFKNCTKLTASTYDPSLYA</sequence>
<comment type="function">
    <text evidence="1 6">Hydrolyzes acetyl esters in homogalacturonan regions of pectin. In type I primary cell wall, galacturonic acid residues of pectin can be acetylated at the O-2 and O-3 positions. Decreasing the degree of acetylation of pectin gels in vitro alters their physical properties.</text>
</comment>
<feature type="signal peptide" evidence="6">
    <location>
        <begin position="1"/>
        <end position="29"/>
    </location>
</feature>
<keyword evidence="8" id="KW-1185">Reference proteome</keyword>
<evidence type="ECO:0000256" key="4">
    <source>
        <dbReference type="ARBA" id="ARBA00022512"/>
    </source>
</evidence>
<keyword evidence="6" id="KW-0378">Hydrolase</keyword>
<keyword evidence="6" id="KW-0964">Secreted</keyword>
<dbReference type="GO" id="GO:0071555">
    <property type="term" value="P:cell wall organization"/>
    <property type="evidence" value="ECO:0000318"/>
    <property type="project" value="GO_Central"/>
</dbReference>
<dbReference type="GO" id="GO:0009505">
    <property type="term" value="C:plant-type cell wall"/>
    <property type="evidence" value="ECO:0000318"/>
    <property type="project" value="GO_Central"/>
</dbReference>
<feature type="chain" id="PRO_5008809228" description="Pectin acetylesterase" evidence="6">
    <location>
        <begin position="30"/>
        <end position="406"/>
    </location>
</feature>
<evidence type="ECO:0000256" key="1">
    <source>
        <dbReference type="ARBA" id="ARBA00003534"/>
    </source>
</evidence>
<dbReference type="Proteomes" id="UP000030748">
    <property type="component" value="Unassembled WGS sequence"/>
</dbReference>
<gene>
    <name evidence="7" type="ORF">MIMGU_mgv1a007479mg</name>
</gene>
<dbReference type="EC" id="3.1.1.-" evidence="6"/>
<dbReference type="PhylomeDB" id="A0A022R7Z4"/>
<name>A0A022R7Z4_ERYGU</name>
<comment type="similarity">
    <text evidence="3 6">Belongs to the pectinacetylesterase family.</text>
</comment>
<dbReference type="AlphaFoldDB" id="A0A022R7Z4"/>
<keyword evidence="6" id="KW-0732">Signal</keyword>
<dbReference type="PANTHER" id="PTHR21562:SF65">
    <property type="entry name" value="PECTIN ACETYLESTERASE"/>
    <property type="match status" value="1"/>
</dbReference>
<dbReference type="eggNOG" id="KOG4287">
    <property type="taxonomic scope" value="Eukaryota"/>
</dbReference>
<evidence type="ECO:0000256" key="6">
    <source>
        <dbReference type="RuleBase" id="RU363114"/>
    </source>
</evidence>
<comment type="subcellular location">
    <subcellularLocation>
        <location evidence="2 6">Secreted</location>
        <location evidence="2 6">Cell wall</location>
    </subcellularLocation>
</comment>
<dbReference type="STRING" id="4155.A0A022R7Z4"/>
<reference evidence="7 8" key="1">
    <citation type="journal article" date="2013" name="Proc. Natl. Acad. Sci. U.S.A.">
        <title>Fine-scale variation in meiotic recombination in Mimulus inferred from population shotgun sequencing.</title>
        <authorList>
            <person name="Hellsten U."/>
            <person name="Wright K.M."/>
            <person name="Jenkins J."/>
            <person name="Shu S."/>
            <person name="Yuan Y."/>
            <person name="Wessler S.R."/>
            <person name="Schmutz J."/>
            <person name="Willis J.H."/>
            <person name="Rokhsar D.S."/>
        </authorList>
    </citation>
    <scope>NUCLEOTIDE SEQUENCE [LARGE SCALE GENOMIC DNA]</scope>
    <source>
        <strain evidence="8">cv. DUN x IM62</strain>
    </source>
</reference>
<dbReference type="InterPro" id="IPR004963">
    <property type="entry name" value="PAE/NOTUM"/>
</dbReference>
<dbReference type="EMBL" id="KI630592">
    <property type="protein sequence ID" value="EYU36472.1"/>
    <property type="molecule type" value="Genomic_DNA"/>
</dbReference>
<dbReference type="KEGG" id="egt:105959343"/>
<evidence type="ECO:0000256" key="5">
    <source>
        <dbReference type="ARBA" id="ARBA00023316"/>
    </source>
</evidence>
<dbReference type="OrthoDB" id="2015280at2759"/>
<evidence type="ECO:0000256" key="3">
    <source>
        <dbReference type="ARBA" id="ARBA00005784"/>
    </source>
</evidence>
<proteinExistence type="inferred from homology"/>